<dbReference type="InterPro" id="IPR000504">
    <property type="entry name" value="RRM_dom"/>
</dbReference>
<dbReference type="Pfam" id="PF00076">
    <property type="entry name" value="RRM_1"/>
    <property type="match status" value="1"/>
</dbReference>
<dbReference type="RefSeq" id="XP_024402171.1">
    <property type="nucleotide sequence ID" value="XM_024546403.2"/>
</dbReference>
<dbReference type="EMBL" id="ABEU02000018">
    <property type="protein sequence ID" value="PNR34781.1"/>
    <property type="molecule type" value="Genomic_DNA"/>
</dbReference>
<dbReference type="EnsemblPlants" id="Pp3c18_3230V3.1">
    <property type="protein sequence ID" value="Pp3c18_3230V3.1"/>
    <property type="gene ID" value="Pp3c18_3230"/>
</dbReference>
<dbReference type="InterPro" id="IPR035979">
    <property type="entry name" value="RBD_domain_sf"/>
</dbReference>
<proteinExistence type="predicted"/>
<evidence type="ECO:0000313" key="5">
    <source>
        <dbReference type="EMBL" id="PNR34781.1"/>
    </source>
</evidence>
<organism evidence="5">
    <name type="scientific">Physcomitrium patens</name>
    <name type="common">Spreading-leaved earth moss</name>
    <name type="synonym">Physcomitrella patens</name>
    <dbReference type="NCBI Taxonomy" id="3218"/>
    <lineage>
        <taxon>Eukaryota</taxon>
        <taxon>Viridiplantae</taxon>
        <taxon>Streptophyta</taxon>
        <taxon>Embryophyta</taxon>
        <taxon>Bryophyta</taxon>
        <taxon>Bryophytina</taxon>
        <taxon>Bryopsida</taxon>
        <taxon>Funariidae</taxon>
        <taxon>Funariales</taxon>
        <taxon>Funariaceae</taxon>
        <taxon>Physcomitrium</taxon>
    </lineage>
</organism>
<evidence type="ECO:0000256" key="3">
    <source>
        <dbReference type="SAM" id="MobiDB-lite"/>
    </source>
</evidence>
<feature type="domain" description="RRM" evidence="4">
    <location>
        <begin position="5"/>
        <end position="79"/>
    </location>
</feature>
<reference evidence="6" key="3">
    <citation type="submission" date="2020-12" db="UniProtKB">
        <authorList>
            <consortium name="EnsemblPlants"/>
        </authorList>
    </citation>
    <scope>IDENTIFICATION</scope>
</reference>
<dbReference type="OMA" id="TQEMKPR"/>
<evidence type="ECO:0000256" key="1">
    <source>
        <dbReference type="PROSITE-ProRule" id="PRU00176"/>
    </source>
</evidence>
<dbReference type="AlphaFoldDB" id="A9RML4"/>
<dbReference type="InterPro" id="IPR012677">
    <property type="entry name" value="Nucleotide-bd_a/b_plait_sf"/>
</dbReference>
<reference evidence="5 7" key="1">
    <citation type="journal article" date="2008" name="Science">
        <title>The Physcomitrella genome reveals evolutionary insights into the conquest of land by plants.</title>
        <authorList>
            <person name="Rensing S."/>
            <person name="Lang D."/>
            <person name="Zimmer A."/>
            <person name="Terry A."/>
            <person name="Salamov A."/>
            <person name="Shapiro H."/>
            <person name="Nishiyama T."/>
            <person name="Perroud P.-F."/>
            <person name="Lindquist E."/>
            <person name="Kamisugi Y."/>
            <person name="Tanahashi T."/>
            <person name="Sakakibara K."/>
            <person name="Fujita T."/>
            <person name="Oishi K."/>
            <person name="Shin-I T."/>
            <person name="Kuroki Y."/>
            <person name="Toyoda A."/>
            <person name="Suzuki Y."/>
            <person name="Hashimoto A."/>
            <person name="Yamaguchi K."/>
            <person name="Sugano A."/>
            <person name="Kohara Y."/>
            <person name="Fujiyama A."/>
            <person name="Anterola A."/>
            <person name="Aoki S."/>
            <person name="Ashton N."/>
            <person name="Barbazuk W.B."/>
            <person name="Barker E."/>
            <person name="Bennetzen J."/>
            <person name="Bezanilla M."/>
            <person name="Blankenship R."/>
            <person name="Cho S.H."/>
            <person name="Dutcher S."/>
            <person name="Estelle M."/>
            <person name="Fawcett J.A."/>
            <person name="Gundlach H."/>
            <person name="Hanada K."/>
            <person name="Heyl A."/>
            <person name="Hicks K.A."/>
            <person name="Hugh J."/>
            <person name="Lohr M."/>
            <person name="Mayer K."/>
            <person name="Melkozernov A."/>
            <person name="Murata T."/>
            <person name="Nelson D."/>
            <person name="Pils B."/>
            <person name="Prigge M."/>
            <person name="Reiss B."/>
            <person name="Renner T."/>
            <person name="Rombauts S."/>
            <person name="Rushton P."/>
            <person name="Sanderfoot A."/>
            <person name="Schween G."/>
            <person name="Shiu S.-H."/>
            <person name="Stueber K."/>
            <person name="Theodoulou F.L."/>
            <person name="Tu H."/>
            <person name="Van de Peer Y."/>
            <person name="Verrier P.J."/>
            <person name="Waters E."/>
            <person name="Wood A."/>
            <person name="Yang L."/>
            <person name="Cove D."/>
            <person name="Cuming A."/>
            <person name="Hasebe M."/>
            <person name="Lucas S."/>
            <person name="Mishler D.B."/>
            <person name="Reski R."/>
            <person name="Grigoriev I."/>
            <person name="Quatrano R.S."/>
            <person name="Boore J.L."/>
        </authorList>
    </citation>
    <scope>NUCLEOTIDE SEQUENCE [LARGE SCALE GENOMIC DNA]</scope>
    <source>
        <strain evidence="6 7">cv. Gransden 2004</strain>
    </source>
</reference>
<feature type="region of interest" description="Disordered" evidence="3">
    <location>
        <begin position="85"/>
        <end position="111"/>
    </location>
</feature>
<dbReference type="eggNOG" id="ENOG502QRKA">
    <property type="taxonomic scope" value="Eukaryota"/>
</dbReference>
<dbReference type="GO" id="GO:0003723">
    <property type="term" value="F:RNA binding"/>
    <property type="evidence" value="ECO:0007669"/>
    <property type="project" value="UniProtKB-UniRule"/>
</dbReference>
<dbReference type="EnsemblPlants" id="Pp3c18_3230V3.2">
    <property type="protein sequence ID" value="Pp3c18_3230V3.2"/>
    <property type="gene ID" value="Pp3c18_3230"/>
</dbReference>
<dbReference type="PANTHER" id="PTHR32343:SF10">
    <property type="entry name" value="RNA-BINDING REGION RNP-1 DOMAIN-CONTAINING PROTEIN"/>
    <property type="match status" value="1"/>
</dbReference>
<dbReference type="GeneID" id="112295177"/>
<dbReference type="Gramene" id="Pp3c18_3230V3.1">
    <property type="protein sequence ID" value="Pp3c18_3230V3.1"/>
    <property type="gene ID" value="Pp3c18_3230"/>
</dbReference>
<feature type="region of interest" description="Disordered" evidence="3">
    <location>
        <begin position="272"/>
        <end position="324"/>
    </location>
</feature>
<evidence type="ECO:0000313" key="7">
    <source>
        <dbReference type="Proteomes" id="UP000006727"/>
    </source>
</evidence>
<dbReference type="KEGG" id="ppp:112295177"/>
<dbReference type="Gene3D" id="3.30.70.330">
    <property type="match status" value="1"/>
</dbReference>
<dbReference type="SMART" id="SM00360">
    <property type="entry name" value="RRM"/>
    <property type="match status" value="1"/>
</dbReference>
<name>A9RML4_PHYPA</name>
<accession>A9RML4</accession>
<evidence type="ECO:0000313" key="6">
    <source>
        <dbReference type="EnsemblPlants" id="Pp3c18_3230V3.1"/>
    </source>
</evidence>
<dbReference type="Proteomes" id="UP000006727">
    <property type="component" value="Chromosome 18"/>
</dbReference>
<evidence type="ECO:0000259" key="4">
    <source>
        <dbReference type="PROSITE" id="PS50102"/>
    </source>
</evidence>
<dbReference type="PaxDb" id="3218-PP1S17_207V6.1"/>
<feature type="compositionally biased region" description="Polar residues" evidence="3">
    <location>
        <begin position="301"/>
        <end position="324"/>
    </location>
</feature>
<gene>
    <name evidence="6" type="primary">LOC112295177</name>
    <name evidence="5" type="ORF">PHYPA_022679</name>
</gene>
<evidence type="ECO:0000256" key="2">
    <source>
        <dbReference type="SAM" id="Coils"/>
    </source>
</evidence>
<dbReference type="PANTHER" id="PTHR32343">
    <property type="entry name" value="SERINE/ARGININE-RICH SPLICING FACTOR"/>
    <property type="match status" value="1"/>
</dbReference>
<keyword evidence="2" id="KW-0175">Coiled coil</keyword>
<dbReference type="OrthoDB" id="7763451at2759"/>
<feature type="coiled-coil region" evidence="2">
    <location>
        <begin position="145"/>
        <end position="176"/>
    </location>
</feature>
<dbReference type="Gramene" id="Pp3c18_3230V3.2">
    <property type="protein sequence ID" value="Pp3c18_3230V3.2"/>
    <property type="gene ID" value="Pp3c18_3230"/>
</dbReference>
<sequence length="324" mass="34028">MAGVHTVRVSNVSLKANEHDIQDFFSFSGEIEHIRLLSDGELSQIAFVTFKEAQALETALLLSGATVVDKAVTIAPADESERLATSVDNVSLDSTSTDKPSDASAPKPVTKSAQEAFQSMLEKGYILGNNTMSKAKAFDEKHQLTANASQLAENAKANASQLAENAKANASQLAANAKANVVNIDNKIGISQKLSAGTAAINQQVKAVDEKYHVSEKTRTALQATEQKLNAAGSAIAKNKYILTGTTWVVGAYAKVAKTAEEVGQKTLERVATLSGDQKGASSPSNASEGFGPPPPYPGSDESTLKSTSPPTDDQPQPKPSVTQ</sequence>
<dbReference type="PROSITE" id="PS50102">
    <property type="entry name" value="RRM"/>
    <property type="match status" value="1"/>
</dbReference>
<dbReference type="FunCoup" id="A9RML4">
    <property type="interactions" value="987"/>
</dbReference>
<reference evidence="5 7" key="2">
    <citation type="journal article" date="2018" name="Plant J.">
        <title>The Physcomitrella patens chromosome-scale assembly reveals moss genome structure and evolution.</title>
        <authorList>
            <person name="Lang D."/>
            <person name="Ullrich K.K."/>
            <person name="Murat F."/>
            <person name="Fuchs J."/>
            <person name="Jenkins J."/>
            <person name="Haas F.B."/>
            <person name="Piednoel M."/>
            <person name="Gundlach H."/>
            <person name="Van Bel M."/>
            <person name="Meyberg R."/>
            <person name="Vives C."/>
            <person name="Morata J."/>
            <person name="Symeonidi A."/>
            <person name="Hiss M."/>
            <person name="Muchero W."/>
            <person name="Kamisugi Y."/>
            <person name="Saleh O."/>
            <person name="Blanc G."/>
            <person name="Decker E.L."/>
            <person name="van Gessel N."/>
            <person name="Grimwood J."/>
            <person name="Hayes R.D."/>
            <person name="Graham S.W."/>
            <person name="Gunter L.E."/>
            <person name="McDaniel S.F."/>
            <person name="Hoernstein S.N.W."/>
            <person name="Larsson A."/>
            <person name="Li F.W."/>
            <person name="Perroud P.F."/>
            <person name="Phillips J."/>
            <person name="Ranjan P."/>
            <person name="Rokshar D.S."/>
            <person name="Rothfels C.J."/>
            <person name="Schneider L."/>
            <person name="Shu S."/>
            <person name="Stevenson D.W."/>
            <person name="Thummler F."/>
            <person name="Tillich M."/>
            <person name="Villarreal Aguilar J.C."/>
            <person name="Widiez T."/>
            <person name="Wong G.K."/>
            <person name="Wymore A."/>
            <person name="Zhang Y."/>
            <person name="Zimmer A.D."/>
            <person name="Quatrano R.S."/>
            <person name="Mayer K.F.X."/>
            <person name="Goodstein D."/>
            <person name="Casacuberta J.M."/>
            <person name="Vandepoele K."/>
            <person name="Reski R."/>
            <person name="Cuming A.C."/>
            <person name="Tuskan G.A."/>
            <person name="Maumus F."/>
            <person name="Salse J."/>
            <person name="Schmutz J."/>
            <person name="Rensing S.A."/>
        </authorList>
    </citation>
    <scope>NUCLEOTIDE SEQUENCE [LARGE SCALE GENOMIC DNA]</scope>
    <source>
        <strain evidence="6 7">cv. Gransden 2004</strain>
    </source>
</reference>
<dbReference type="HOGENOM" id="CLU_060647_0_0_1"/>
<feature type="compositionally biased region" description="Polar residues" evidence="3">
    <location>
        <begin position="86"/>
        <end position="98"/>
    </location>
</feature>
<protein>
    <recommendedName>
        <fullName evidence="4">RRM domain-containing protein</fullName>
    </recommendedName>
</protein>
<dbReference type="SUPFAM" id="SSF54928">
    <property type="entry name" value="RNA-binding domain, RBD"/>
    <property type="match status" value="1"/>
</dbReference>
<keyword evidence="1" id="KW-0694">RNA-binding</keyword>
<keyword evidence="7" id="KW-1185">Reference proteome</keyword>